<gene>
    <name evidence="1" type="ORF">GCM10009639_42880</name>
</gene>
<accession>A0ABN1Y8U3</accession>
<dbReference type="PANTHER" id="PTHR43162">
    <property type="match status" value="1"/>
</dbReference>
<evidence type="ECO:0000313" key="1">
    <source>
        <dbReference type="EMBL" id="GAA1401080.1"/>
    </source>
</evidence>
<protein>
    <recommendedName>
        <fullName evidence="3">NAD(P)-binding domain-containing protein</fullName>
    </recommendedName>
</protein>
<proteinExistence type="predicted"/>
<name>A0ABN1Y8U3_9ACTN</name>
<evidence type="ECO:0008006" key="3">
    <source>
        <dbReference type="Google" id="ProtNLM"/>
    </source>
</evidence>
<evidence type="ECO:0000313" key="2">
    <source>
        <dbReference type="Proteomes" id="UP001499863"/>
    </source>
</evidence>
<dbReference type="Proteomes" id="UP001499863">
    <property type="component" value="Unassembled WGS sequence"/>
</dbReference>
<dbReference type="SUPFAM" id="SSF51735">
    <property type="entry name" value="NAD(P)-binding Rossmann-fold domains"/>
    <property type="match status" value="1"/>
</dbReference>
<dbReference type="PANTHER" id="PTHR43162:SF1">
    <property type="entry name" value="PRESTALK A DIFFERENTIATION PROTEIN A"/>
    <property type="match status" value="1"/>
</dbReference>
<comment type="caution">
    <text evidence="1">The sequence shown here is derived from an EMBL/GenBank/DDBJ whole genome shotgun (WGS) entry which is preliminary data.</text>
</comment>
<sequence>MEAVFLVWPFAVADGATAAVAALTGAGAGVVFLSSAAVRDVPGHGPVSPGRPDAGLEAAIARSGVPYTFLRPHGFMANTLRWAAEIRASGTVRGFAGGAGTTLADERDIAAVAVQALTGPGHDGARYDLTGPASPTRAEQVRIIGEAISRPVRWE</sequence>
<dbReference type="EMBL" id="BAAAKJ010000235">
    <property type="protein sequence ID" value="GAA1401080.1"/>
    <property type="molecule type" value="Genomic_DNA"/>
</dbReference>
<reference evidence="1 2" key="1">
    <citation type="journal article" date="2019" name="Int. J. Syst. Evol. Microbiol.">
        <title>The Global Catalogue of Microorganisms (GCM) 10K type strain sequencing project: providing services to taxonomists for standard genome sequencing and annotation.</title>
        <authorList>
            <consortium name="The Broad Institute Genomics Platform"/>
            <consortium name="The Broad Institute Genome Sequencing Center for Infectious Disease"/>
            <person name="Wu L."/>
            <person name="Ma J."/>
        </authorList>
    </citation>
    <scope>NUCLEOTIDE SEQUENCE [LARGE SCALE GENOMIC DNA]</scope>
    <source>
        <strain evidence="1 2">JCM 12393</strain>
    </source>
</reference>
<dbReference type="InterPro" id="IPR051604">
    <property type="entry name" value="Ergot_Alk_Oxidoreductase"/>
</dbReference>
<dbReference type="Gene3D" id="3.40.50.720">
    <property type="entry name" value="NAD(P)-binding Rossmann-like Domain"/>
    <property type="match status" value="1"/>
</dbReference>
<organism evidence="1 2">
    <name type="scientific">Kitasatospora putterlickiae</name>
    <dbReference type="NCBI Taxonomy" id="221725"/>
    <lineage>
        <taxon>Bacteria</taxon>
        <taxon>Bacillati</taxon>
        <taxon>Actinomycetota</taxon>
        <taxon>Actinomycetes</taxon>
        <taxon>Kitasatosporales</taxon>
        <taxon>Streptomycetaceae</taxon>
        <taxon>Kitasatospora</taxon>
    </lineage>
</organism>
<dbReference type="InterPro" id="IPR036291">
    <property type="entry name" value="NAD(P)-bd_dom_sf"/>
</dbReference>
<dbReference type="RefSeq" id="WP_344338264.1">
    <property type="nucleotide sequence ID" value="NZ_BAAAKJ010000235.1"/>
</dbReference>
<keyword evidence="2" id="KW-1185">Reference proteome</keyword>
<dbReference type="Gene3D" id="3.90.25.10">
    <property type="entry name" value="UDP-galactose 4-epimerase, domain 1"/>
    <property type="match status" value="1"/>
</dbReference>